<dbReference type="InterPro" id="IPR036388">
    <property type="entry name" value="WH-like_DNA-bd_sf"/>
</dbReference>
<dbReference type="PANTHER" id="PTHR10015:SF206">
    <property type="entry name" value="HSF-TYPE DNA-BINDING DOMAIN-CONTAINING PROTEIN"/>
    <property type="match status" value="1"/>
</dbReference>
<feature type="compositionally biased region" description="Low complexity" evidence="5">
    <location>
        <begin position="201"/>
        <end position="220"/>
    </location>
</feature>
<evidence type="ECO:0000259" key="6">
    <source>
        <dbReference type="SMART" id="SM00415"/>
    </source>
</evidence>
<dbReference type="Gene3D" id="1.10.10.10">
    <property type="entry name" value="Winged helix-like DNA-binding domain superfamily/Winged helix DNA-binding domain"/>
    <property type="match status" value="1"/>
</dbReference>
<feature type="compositionally biased region" description="Acidic residues" evidence="5">
    <location>
        <begin position="139"/>
        <end position="153"/>
    </location>
</feature>
<evidence type="ECO:0000256" key="1">
    <source>
        <dbReference type="ARBA" id="ARBA00004123"/>
    </source>
</evidence>
<dbReference type="PRINTS" id="PR00056">
    <property type="entry name" value="HSFDOMAIN"/>
</dbReference>
<feature type="compositionally biased region" description="Basic and acidic residues" evidence="5">
    <location>
        <begin position="123"/>
        <end position="138"/>
    </location>
</feature>
<keyword evidence="8" id="KW-1185">Reference proteome</keyword>
<dbReference type="AlphaFoldDB" id="A0ABD3QN43"/>
<evidence type="ECO:0000256" key="4">
    <source>
        <dbReference type="RuleBase" id="RU004020"/>
    </source>
</evidence>
<feature type="compositionally biased region" description="Polar residues" evidence="5">
    <location>
        <begin position="91"/>
        <end position="103"/>
    </location>
</feature>
<name>A0ABD3QN43_9STRA</name>
<proteinExistence type="inferred from homology"/>
<evidence type="ECO:0000313" key="7">
    <source>
        <dbReference type="EMBL" id="KAL3801834.1"/>
    </source>
</evidence>
<dbReference type="InterPro" id="IPR000232">
    <property type="entry name" value="HSF_DNA-bd"/>
</dbReference>
<feature type="region of interest" description="Disordered" evidence="5">
    <location>
        <begin position="552"/>
        <end position="585"/>
    </location>
</feature>
<feature type="compositionally biased region" description="Polar residues" evidence="5">
    <location>
        <begin position="41"/>
        <end position="50"/>
    </location>
</feature>
<feature type="compositionally biased region" description="Polar residues" evidence="5">
    <location>
        <begin position="702"/>
        <end position="732"/>
    </location>
</feature>
<dbReference type="PANTHER" id="PTHR10015">
    <property type="entry name" value="HEAT SHOCK TRANSCRIPTION FACTOR"/>
    <property type="match status" value="1"/>
</dbReference>
<reference evidence="7 8" key="1">
    <citation type="journal article" date="2020" name="G3 (Bethesda)">
        <title>Improved Reference Genome for Cyclotella cryptica CCMP332, a Model for Cell Wall Morphogenesis, Salinity Adaptation, and Lipid Production in Diatoms (Bacillariophyta).</title>
        <authorList>
            <person name="Roberts W.R."/>
            <person name="Downey K.M."/>
            <person name="Ruck E.C."/>
            <person name="Traller J.C."/>
            <person name="Alverson A.J."/>
        </authorList>
    </citation>
    <scope>NUCLEOTIDE SEQUENCE [LARGE SCALE GENOMIC DNA]</scope>
    <source>
        <strain evidence="7 8">CCMP332</strain>
    </source>
</reference>
<gene>
    <name evidence="7" type="ORF">HJC23_001230</name>
</gene>
<feature type="region of interest" description="Disordered" evidence="5">
    <location>
        <begin position="198"/>
        <end position="234"/>
    </location>
</feature>
<comment type="similarity">
    <text evidence="4">Belongs to the HSF family.</text>
</comment>
<feature type="region of interest" description="Disordered" evidence="5">
    <location>
        <begin position="1"/>
        <end position="160"/>
    </location>
</feature>
<keyword evidence="2" id="KW-0238">DNA-binding</keyword>
<feature type="compositionally biased region" description="Low complexity" evidence="5">
    <location>
        <begin position="682"/>
        <end position="701"/>
    </location>
</feature>
<dbReference type="GO" id="GO:0003677">
    <property type="term" value="F:DNA binding"/>
    <property type="evidence" value="ECO:0007669"/>
    <property type="project" value="UniProtKB-KW"/>
</dbReference>
<feature type="compositionally biased region" description="Polar residues" evidence="5">
    <location>
        <begin position="741"/>
        <end position="754"/>
    </location>
</feature>
<evidence type="ECO:0000313" key="8">
    <source>
        <dbReference type="Proteomes" id="UP001516023"/>
    </source>
</evidence>
<dbReference type="GO" id="GO:0005634">
    <property type="term" value="C:nucleus"/>
    <property type="evidence" value="ECO:0007669"/>
    <property type="project" value="UniProtKB-SubCell"/>
</dbReference>
<feature type="compositionally biased region" description="Basic and acidic residues" evidence="5">
    <location>
        <begin position="58"/>
        <end position="67"/>
    </location>
</feature>
<dbReference type="Proteomes" id="UP001516023">
    <property type="component" value="Unassembled WGS sequence"/>
</dbReference>
<comment type="caution">
    <text evidence="7">The sequence shown here is derived from an EMBL/GenBank/DDBJ whole genome shotgun (WGS) entry which is preliminary data.</text>
</comment>
<sequence>MQTRRASAAATTSSGEKHEETSSENSNSPPVKMEMDDDSQNQHQSASSKSPPEPNESGEQKPPHEGLPEVTPTSSTGPATTCPVVEHLSLAATNNDTPLSSCRTDGGGENEGDSNLVQNDGILVKEEEGSEVHNRDGVEQTDYDMDINNDDQDNSTSTNYNEDQIANDVINFLESAQGMNNGNSEEAFSQVAQAVASYNDTTSTPQTSGTTPSTLPTTNTASMPIPEHAPYVPPLPYNSTSSLTASLEQHANCPSTPVNLNSQQYQRSLSNSSAFTIGSAFNGSSNNSLFSLTSAEVPLSPLLDHVMEESIDRALHSLEGGKTTYQAEWEGLSYLNEQLSSNPSLNGGTEGNRNNGGNDTPEVPPSPGSPPAKLPNLSHFPAAQREELKQMYLAGFRDAKEKAKRKKEEKLKTTQQFQQSQTQGGQYTAGFVSMRHTSSQEELRDNFAKAQQEGTGAVLSNPSILSSSAPAAMMVTRSSSSAAATASKGNLTPMGVPSPLGHVHDSLPTGGIAHSLKNYNRPTPSSSIPEANACYPNDSQFLLHTSSDEMLDDLLGTSPGSSDAPITPATTTTKSGKARQSHSNPFPRKLFDMLMKEEATVVSWLPRGDAFVVRDNDKFVSDILPRYFRHTKLTSFQRQLNLYGFRRITKGPDAGAYRHEWFHRDKPELCIQMKRSKQKQMSSPRLGPSGSPGGSRMRSNSFQSQPSPSLTPISGSTGMTPYMNSMSVSSGAGSPPAMSLDGSNSVQQSNTQTHYHASFRSSQDVPQTGLGILMSSHAAPSTTTTDAASAAPTLFHQHHTTSTYTAEQRSIMQQDAQDRERQARALAAAGMAAERMSQTKHSIQYHPPTAAQGLLPPPSLGHPASSSGNNLANVVSNHISDPINNNPDAHIDDPLMSWNNLDGQDPDGRGPSLEEMEMDFAKLFDPAMEWQNMQTEGSGWPIMSTNDGVVPDSAAVGVVNDAGALALNKKDPNH</sequence>
<feature type="compositionally biased region" description="Pro residues" evidence="5">
    <location>
        <begin position="362"/>
        <end position="373"/>
    </location>
</feature>
<feature type="region of interest" description="Disordered" evidence="5">
    <location>
        <begin position="338"/>
        <end position="377"/>
    </location>
</feature>
<dbReference type="EMBL" id="JABMIG020000024">
    <property type="protein sequence ID" value="KAL3801834.1"/>
    <property type="molecule type" value="Genomic_DNA"/>
</dbReference>
<feature type="domain" description="HSF-type DNA-binding" evidence="6">
    <location>
        <begin position="582"/>
        <end position="676"/>
    </location>
</feature>
<dbReference type="FunFam" id="1.10.10.10:FF:000479">
    <property type="entry name" value="Predicted protein"/>
    <property type="match status" value="1"/>
</dbReference>
<dbReference type="InterPro" id="IPR036390">
    <property type="entry name" value="WH_DNA-bd_sf"/>
</dbReference>
<evidence type="ECO:0000256" key="5">
    <source>
        <dbReference type="SAM" id="MobiDB-lite"/>
    </source>
</evidence>
<dbReference type="SUPFAM" id="SSF46785">
    <property type="entry name" value="Winged helix' DNA-binding domain"/>
    <property type="match status" value="1"/>
</dbReference>
<evidence type="ECO:0000256" key="2">
    <source>
        <dbReference type="ARBA" id="ARBA00023125"/>
    </source>
</evidence>
<dbReference type="Pfam" id="PF00447">
    <property type="entry name" value="HSF_DNA-bind"/>
    <property type="match status" value="1"/>
</dbReference>
<dbReference type="SMART" id="SM00415">
    <property type="entry name" value="HSF"/>
    <property type="match status" value="1"/>
</dbReference>
<organism evidence="7 8">
    <name type="scientific">Cyclotella cryptica</name>
    <dbReference type="NCBI Taxonomy" id="29204"/>
    <lineage>
        <taxon>Eukaryota</taxon>
        <taxon>Sar</taxon>
        <taxon>Stramenopiles</taxon>
        <taxon>Ochrophyta</taxon>
        <taxon>Bacillariophyta</taxon>
        <taxon>Coscinodiscophyceae</taxon>
        <taxon>Thalassiosirophycidae</taxon>
        <taxon>Stephanodiscales</taxon>
        <taxon>Stephanodiscaceae</taxon>
        <taxon>Cyclotella</taxon>
    </lineage>
</organism>
<feature type="compositionally biased region" description="Low complexity" evidence="5">
    <location>
        <begin position="1"/>
        <end position="14"/>
    </location>
</feature>
<feature type="region of interest" description="Disordered" evidence="5">
    <location>
        <begin position="674"/>
        <end position="754"/>
    </location>
</feature>
<evidence type="ECO:0000256" key="3">
    <source>
        <dbReference type="ARBA" id="ARBA00023242"/>
    </source>
</evidence>
<keyword evidence="3" id="KW-0539">Nucleus</keyword>
<accession>A0ABD3QN43</accession>
<comment type="subcellular location">
    <subcellularLocation>
        <location evidence="1">Nucleus</location>
    </subcellularLocation>
</comment>
<protein>
    <recommendedName>
        <fullName evidence="6">HSF-type DNA-binding domain-containing protein</fullName>
    </recommendedName>
</protein>